<gene>
    <name evidence="2" type="ORF">N7476_008013</name>
</gene>
<dbReference type="AlphaFoldDB" id="A0A9W9L239"/>
<proteinExistence type="predicted"/>
<reference evidence="2" key="2">
    <citation type="journal article" date="2023" name="IMA Fungus">
        <title>Comparative genomic study of the Penicillium genus elucidates a diverse pangenome and 15 lateral gene transfer events.</title>
        <authorList>
            <person name="Petersen C."/>
            <person name="Sorensen T."/>
            <person name="Nielsen M.R."/>
            <person name="Sondergaard T.E."/>
            <person name="Sorensen J.L."/>
            <person name="Fitzpatrick D.A."/>
            <person name="Frisvad J.C."/>
            <person name="Nielsen K.L."/>
        </authorList>
    </citation>
    <scope>NUCLEOTIDE SEQUENCE</scope>
    <source>
        <strain evidence="2">IBT 21472</strain>
    </source>
</reference>
<name>A0A9W9L239_9EURO</name>
<protein>
    <submittedName>
        <fullName evidence="2">Uncharacterized protein</fullName>
    </submittedName>
</protein>
<feature type="compositionally biased region" description="Polar residues" evidence="1">
    <location>
        <begin position="77"/>
        <end position="91"/>
    </location>
</feature>
<evidence type="ECO:0000313" key="3">
    <source>
        <dbReference type="Proteomes" id="UP001147746"/>
    </source>
</evidence>
<evidence type="ECO:0000313" key="2">
    <source>
        <dbReference type="EMBL" id="KAJ5307357.1"/>
    </source>
</evidence>
<keyword evidence="3" id="KW-1185">Reference proteome</keyword>
<evidence type="ECO:0000256" key="1">
    <source>
        <dbReference type="SAM" id="MobiDB-lite"/>
    </source>
</evidence>
<feature type="region of interest" description="Disordered" evidence="1">
    <location>
        <begin position="75"/>
        <end position="95"/>
    </location>
</feature>
<comment type="caution">
    <text evidence="2">The sequence shown here is derived from an EMBL/GenBank/DDBJ whole genome shotgun (WGS) entry which is preliminary data.</text>
</comment>
<organism evidence="2 3">
    <name type="scientific">Penicillium atrosanguineum</name>
    <dbReference type="NCBI Taxonomy" id="1132637"/>
    <lineage>
        <taxon>Eukaryota</taxon>
        <taxon>Fungi</taxon>
        <taxon>Dikarya</taxon>
        <taxon>Ascomycota</taxon>
        <taxon>Pezizomycotina</taxon>
        <taxon>Eurotiomycetes</taxon>
        <taxon>Eurotiomycetidae</taxon>
        <taxon>Eurotiales</taxon>
        <taxon>Aspergillaceae</taxon>
        <taxon>Penicillium</taxon>
    </lineage>
</organism>
<dbReference type="Proteomes" id="UP001147746">
    <property type="component" value="Unassembled WGS sequence"/>
</dbReference>
<reference evidence="2" key="1">
    <citation type="submission" date="2022-12" db="EMBL/GenBank/DDBJ databases">
        <authorList>
            <person name="Petersen C."/>
        </authorList>
    </citation>
    <scope>NUCLEOTIDE SEQUENCE</scope>
    <source>
        <strain evidence="2">IBT 21472</strain>
    </source>
</reference>
<sequence>MSDMIKRRAPNEELLYATVIFQRLEPLLSPHGVEPWLAHAQGTNTFLSECYYGLPNNPFIASIYQHQQVLGVADPLSSPNTSGKGQQSPTQLDRDRPIGGVFEVFTAFKLILSKLKQLDASNHEACQKLFEDLVLHKDKTIAWFAGVAPSLGAEPTRCSNYLSTCAKLPSTDGVFGPAYYFPSLASARLHVFYWTALAIVYPMIYQVKVLAMAQTQSFGSIDQTADEDAMLSWYYADEICRGIPYCLTDTEKIWGAQHAMFPLSQVSNVYSILRWRDKFMWCQGALTAIEHLGFGLAVPLREAALKHWVLLENANVTHPSTCLFES</sequence>
<accession>A0A9W9L239</accession>
<dbReference type="EMBL" id="JAPZBO010000008">
    <property type="protein sequence ID" value="KAJ5307357.1"/>
    <property type="molecule type" value="Genomic_DNA"/>
</dbReference>